<dbReference type="InterPro" id="IPR011989">
    <property type="entry name" value="ARM-like"/>
</dbReference>
<dbReference type="Gene3D" id="1.25.10.10">
    <property type="entry name" value="Leucine-rich Repeat Variant"/>
    <property type="match status" value="1"/>
</dbReference>
<dbReference type="OrthoDB" id="360653at2759"/>
<dbReference type="Proteomes" id="UP000038040">
    <property type="component" value="Unplaced"/>
</dbReference>
<feature type="domain" description="U3 small nucleolar RNA-associated protein 20 N-terminal" evidence="1">
    <location>
        <begin position="17"/>
        <end position="447"/>
    </location>
</feature>
<dbReference type="SUPFAM" id="SSF48371">
    <property type="entry name" value="ARM repeat"/>
    <property type="match status" value="1"/>
</dbReference>
<dbReference type="Proteomes" id="UP000274756">
    <property type="component" value="Unassembled WGS sequence"/>
</dbReference>
<evidence type="ECO:0000313" key="4">
    <source>
        <dbReference type="EMBL" id="VDN60098.1"/>
    </source>
</evidence>
<feature type="domain" description="U3 small nucleolar RNA-associated protein 20" evidence="2">
    <location>
        <begin position="656"/>
        <end position="872"/>
    </location>
</feature>
<keyword evidence="6" id="KW-1185">Reference proteome</keyword>
<dbReference type="InterPro" id="IPR011430">
    <property type="entry name" value="UTP20_N"/>
</dbReference>
<protein>
    <submittedName>
        <fullName evidence="7">DRIM domain-containing protein</fullName>
    </submittedName>
</protein>
<accession>A0A0N4UIP6</accession>
<reference evidence="4 6" key="2">
    <citation type="submission" date="2018-11" db="EMBL/GenBank/DDBJ databases">
        <authorList>
            <consortium name="Pathogen Informatics"/>
        </authorList>
    </citation>
    <scope>NUCLEOTIDE SEQUENCE [LARGE SCALE GENOMIC DNA]</scope>
</reference>
<gene>
    <name evidence="4" type="ORF">DME_LOCUS10071</name>
</gene>
<dbReference type="PANTHER" id="PTHR17695:SF11">
    <property type="entry name" value="SMALL SUBUNIT PROCESSOME COMPONENT 20 HOMOLOG"/>
    <property type="match status" value="1"/>
</dbReference>
<dbReference type="InterPro" id="IPR057525">
    <property type="entry name" value="UTP20_C"/>
</dbReference>
<dbReference type="Pfam" id="PF07539">
    <property type="entry name" value="UTP20_N"/>
    <property type="match status" value="1"/>
</dbReference>
<dbReference type="EMBL" id="UYYG01001201">
    <property type="protein sequence ID" value="VDN60098.1"/>
    <property type="molecule type" value="Genomic_DNA"/>
</dbReference>
<sequence>MRCSIYRRITWRSLASISHIVNKLSPSLGAQQQLIIYRLCIAISVLLRLAFEQHHRISEYNLKILKNLRRDVSRRFREIFHAFQNRKYTLDEIVSIFNYYISPYCNATSDNNDVNHNGVIAPLGILRLFFSWTQTPLLFYLLQVRISSDQTPLSIICNTALSKSTNAIARKLIVKSLLNLLNFADEKQMEVPEGLDLVNVSRIKGVNLGTCMLLAELPKLLQFIVLSLPAPGEKKRIEAKFIEILNKLGSFVSDGTIGKRFVAVLLANIETYRINEDTFLTLMSTITRLIPSLENPRIFLSSLAHLYSSVKSRNCRESLSLVTDAIALKIHDNELQTSRLLSYVSDLNAWDRRKIDEPDYDRRHNAYINLNQVWLSQERVDLALIEIFSHNHFFTLTMADIALKSAVSTNFRHLFNYMSKGPFDDEMKIEILEKHFIPLILKGLNSEKEVVRHEFIPLLVALINSFPNHHQLKYLQYLSHSDVELDFFENIINMPFEILLRFMLPLLRPYVLDFTSKTSALSDEAIRLLSYIMRLAPWKRYYTILEFYIKQISKENINRKAIIRIIVAIIDAFHFDITLDEESKKNSNAIEKDFINNNNNNNACENGETSQANDLNGAISSMSKKIVTYLIPRLRDCATGKDLLAHRKAGQGKYYSEDDAITRAPIALATVKLLLKLPQKILDENLHGIILKLCSLLMSRSINIRESARKIITNICETLGSKYLPFIIKEIKLNLKKGYQTHVMIFSIHAIIYAMEPFLNPGDLDPCLDNVIEVCNMDLFGDIADEKGVNTIIKNVPEAKSGRTYETYILLGRFISTALLGKVLAPLKEICENHPSSTAVKKIGRLLKNFAIGLNSNRAIDPPVLLIFIFQTLKDYICDMTNELGATRNEDSLGRREKNCLLLEKEPTRIGVVVKISVKSRSSLFIEFALYLLSLCVKSGKFDSEKDEDIAKLDPFINIIQQCLLFKYDKIVINSLRCYLSLLKFPLPSIRITIEAFMNCMFVLLSEYAIAGAASNKGVSLELNQLLFRIFAIVIKDAPTLVLSKERLQILLAYIETDIVDNQKQATAFSLIKSIISRKLTNQKIPSLIKYLSELCVTSEISHIRTQCRQVLSQFIGNHPQSKKSKIYTDFFSNQLEYEYEDGRISAIEMLNILFETLPQTDVDDCCIVSFMKMAIRLVNEESEICNKLVALAIKRLLSVVSDSKLNDLYLASRDWLESKNDSRRSIAMQIFVQFAESKGEVFFNSKAEIYRLIVDVLKYSFLKKCTEKNLTRILDSFNSILLNCPVSSRKYIDDGLLSSILKEMVLIGKNLDFLQIQTSVLCLSGQLFSLFNERFPLLDPSLRELIEWTCWQLKYRIQNDAMADQATKNIVSLASALTANDDVKWMCHRLSSICKYEIVRQPNKAIKRLSIFKLAAVLLLKADRVHIDVIVEIFLPLLYREMQGKSGKNIEELQGTASEVAEIFKSKLGEELFTTKLNECQKKSALKYESRKRKQKEETVTDPILGALRKQKRNKMKTSARKRKIDAAKPYRISKKRLKLNGE</sequence>
<dbReference type="Pfam" id="PF20416">
    <property type="entry name" value="UTP20"/>
    <property type="match status" value="1"/>
</dbReference>
<dbReference type="PANTHER" id="PTHR17695">
    <property type="entry name" value="SMALL SUBUNIT PROCESSOME COMPONENT 20 HOMOLOG"/>
    <property type="match status" value="1"/>
</dbReference>
<dbReference type="AlphaFoldDB" id="A0A0N4UIP6"/>
<dbReference type="WBParaSite" id="DME_0000748601-mRNA-1">
    <property type="protein sequence ID" value="DME_0000748601-mRNA-1"/>
    <property type="gene ID" value="DME_0000748601"/>
</dbReference>
<evidence type="ECO:0000259" key="1">
    <source>
        <dbReference type="Pfam" id="PF07539"/>
    </source>
</evidence>
<evidence type="ECO:0000259" key="3">
    <source>
        <dbReference type="Pfam" id="PF23099"/>
    </source>
</evidence>
<dbReference type="InterPro" id="IPR052575">
    <property type="entry name" value="SSU_processome_comp_20"/>
</dbReference>
<dbReference type="GO" id="GO:0032040">
    <property type="term" value="C:small-subunit processome"/>
    <property type="evidence" value="ECO:0007669"/>
    <property type="project" value="TreeGrafter"/>
</dbReference>
<evidence type="ECO:0000313" key="7">
    <source>
        <dbReference type="WBParaSite" id="DME_0000748601-mRNA-1"/>
    </source>
</evidence>
<evidence type="ECO:0000259" key="2">
    <source>
        <dbReference type="Pfam" id="PF20416"/>
    </source>
</evidence>
<dbReference type="STRING" id="318479.A0A0N4UIP6"/>
<dbReference type="InterPro" id="IPR016024">
    <property type="entry name" value="ARM-type_fold"/>
</dbReference>
<dbReference type="Pfam" id="PF23099">
    <property type="entry name" value="UTP20_C"/>
    <property type="match status" value="1"/>
</dbReference>
<dbReference type="GO" id="GO:0030686">
    <property type="term" value="C:90S preribosome"/>
    <property type="evidence" value="ECO:0007669"/>
    <property type="project" value="TreeGrafter"/>
</dbReference>
<dbReference type="InterPro" id="IPR046523">
    <property type="entry name" value="UTP20_dom"/>
</dbReference>
<name>A0A0N4UIP6_DRAME</name>
<proteinExistence type="predicted"/>
<feature type="domain" description="U3 small nucleolar RNA-associated protein 20 C-terminal" evidence="3">
    <location>
        <begin position="1225"/>
        <end position="1527"/>
    </location>
</feature>
<evidence type="ECO:0000313" key="5">
    <source>
        <dbReference type="Proteomes" id="UP000038040"/>
    </source>
</evidence>
<reference evidence="7" key="1">
    <citation type="submission" date="2016-04" db="UniProtKB">
        <authorList>
            <consortium name="WormBaseParasite"/>
        </authorList>
    </citation>
    <scope>IDENTIFICATION</scope>
</reference>
<evidence type="ECO:0000313" key="6">
    <source>
        <dbReference type="Proteomes" id="UP000274756"/>
    </source>
</evidence>
<organism evidence="5 7">
    <name type="scientific">Dracunculus medinensis</name>
    <name type="common">Guinea worm</name>
    <dbReference type="NCBI Taxonomy" id="318479"/>
    <lineage>
        <taxon>Eukaryota</taxon>
        <taxon>Metazoa</taxon>
        <taxon>Ecdysozoa</taxon>
        <taxon>Nematoda</taxon>
        <taxon>Chromadorea</taxon>
        <taxon>Rhabditida</taxon>
        <taxon>Spirurina</taxon>
        <taxon>Dracunculoidea</taxon>
        <taxon>Dracunculidae</taxon>
        <taxon>Dracunculus</taxon>
    </lineage>
</organism>